<dbReference type="EMBL" id="CP078078">
    <property type="protein sequence ID" value="UPL16378.1"/>
    <property type="molecule type" value="Genomic_DNA"/>
</dbReference>
<proteinExistence type="predicted"/>
<feature type="region of interest" description="Disordered" evidence="1">
    <location>
        <begin position="1"/>
        <end position="53"/>
    </location>
</feature>
<keyword evidence="3" id="KW-1185">Reference proteome</keyword>
<evidence type="ECO:0000313" key="3">
    <source>
        <dbReference type="Proteomes" id="UP000830631"/>
    </source>
</evidence>
<feature type="compositionally biased region" description="Acidic residues" evidence="1">
    <location>
        <begin position="8"/>
        <end position="20"/>
    </location>
</feature>
<name>A0ABY4IY63_9MICO</name>
<protein>
    <submittedName>
        <fullName evidence="2">Uncharacterized protein</fullName>
    </submittedName>
</protein>
<organism evidence="2 3">
    <name type="scientific">Microbacterium aurugineum</name>
    <dbReference type="NCBI Taxonomy" id="2851642"/>
    <lineage>
        <taxon>Bacteria</taxon>
        <taxon>Bacillati</taxon>
        <taxon>Actinomycetota</taxon>
        <taxon>Actinomycetes</taxon>
        <taxon>Micrococcales</taxon>
        <taxon>Microbacteriaceae</taxon>
        <taxon>Microbacterium</taxon>
    </lineage>
</organism>
<evidence type="ECO:0000313" key="2">
    <source>
        <dbReference type="EMBL" id="UPL16378.1"/>
    </source>
</evidence>
<gene>
    <name evidence="2" type="ORF">KV397_00705</name>
</gene>
<dbReference type="Proteomes" id="UP000830631">
    <property type="component" value="Chromosome"/>
</dbReference>
<dbReference type="RefSeq" id="WP_153243117.1">
    <property type="nucleotide sequence ID" value="NZ_CP078078.1"/>
</dbReference>
<accession>A0ABY4IY63</accession>
<sequence>MSDPQMYPDEEREVEAEGIDPDIPSTDDDRVVPEDEEDQERDEDDDIDLADLP</sequence>
<reference evidence="2 3" key="1">
    <citation type="submission" date="2021-06" db="EMBL/GenBank/DDBJ databases">
        <title>Genome-based taxonomic framework of Microbacterium strains isolated from marine environment, the description of four new species and reclassification of four preexisting species.</title>
        <authorList>
            <person name="Lee S.D."/>
            <person name="Kim S.-M."/>
            <person name="Byeon Y.-S."/>
            <person name="Yang H.L."/>
            <person name="Kim I.S."/>
        </authorList>
    </citation>
    <scope>NUCLEOTIDE SEQUENCE [LARGE SCALE GENOMIC DNA]</scope>
    <source>
        <strain evidence="2 3">KSW4-10</strain>
    </source>
</reference>
<feature type="compositionally biased region" description="Acidic residues" evidence="1">
    <location>
        <begin position="34"/>
        <end position="53"/>
    </location>
</feature>
<evidence type="ECO:0000256" key="1">
    <source>
        <dbReference type="SAM" id="MobiDB-lite"/>
    </source>
</evidence>